<keyword evidence="2" id="KW-1185">Reference proteome</keyword>
<evidence type="ECO:0000313" key="2">
    <source>
        <dbReference type="Proteomes" id="UP000800035"/>
    </source>
</evidence>
<sequence>MADAAIGSVALAIELCKGLVWYVGGANSAKDKTSRITKDLDDLAAQLEILDNVVQKMAKSTAQEATVRAINACTDGLKQVGEKLGAKDMMNASSIRQRIRAWEKKLVFPFKQDDILFLKHLLESMKSSLQLTLSALQLEAARDSNHQVTQSLRSSQLSQQALSLQLQTFKHDSLQLQTYQTHLMHLHGSDSKQQMGRLHAEIAGLKHHLLPLAADISALSTSYPQLESRMTKLEASIDQTNPANFSPLAINQNISALDLMAKDMKGLKRSGRKNYEKHCKCRGQSSTTTYLQWPFAVSRTQATVHDPGCRFAVVEEAVTSLQLRFTICSILLRRKAHIGLAMAHGAGSSSVSPMLKCDRVVLKSSPAFKLLANFEKRLGFERRLGENPGPFAWEKPAHELHRLFELRKASPHDRLPNGMTLLHYFCYKMRYSFGHSESVVANSHAMGKRLLEYLPTQSLGKDDEGATVLDYMLEGGINADLVAHFVDNGLSISMVNFINSPEWGCSSQFPESEEALDGPEQIKVVFLKSETRLLQLIGQDKLTWNNGSRSMPIYIPATVYGWRRGCELLVEHGVPVNRGNACDQSLLELCLFSAPHHSEIIQFWLDARKNLSEEELVLDSRDPRACDEKVMNCVWSSIAQERRLYRQEPTLSRNGTEPSGTVKYCSVQHTPSVEQEADALDVRPCVGTPTPSTCTG</sequence>
<accession>A0A6A5TT36</accession>
<dbReference type="Gene3D" id="1.25.40.20">
    <property type="entry name" value="Ankyrin repeat-containing domain"/>
    <property type="match status" value="1"/>
</dbReference>
<gene>
    <name evidence="1" type="ORF">CC80DRAFT_538333</name>
</gene>
<dbReference type="EMBL" id="ML977012">
    <property type="protein sequence ID" value="KAF1952107.1"/>
    <property type="molecule type" value="Genomic_DNA"/>
</dbReference>
<dbReference type="AlphaFoldDB" id="A0A6A5TT36"/>
<protein>
    <recommendedName>
        <fullName evidence="3">Fungal N-terminal domain-containing protein</fullName>
    </recommendedName>
</protein>
<evidence type="ECO:0000313" key="1">
    <source>
        <dbReference type="EMBL" id="KAF1952107.1"/>
    </source>
</evidence>
<name>A0A6A5TT36_9PLEO</name>
<dbReference type="Proteomes" id="UP000800035">
    <property type="component" value="Unassembled WGS sequence"/>
</dbReference>
<organism evidence="1 2">
    <name type="scientific">Byssothecium circinans</name>
    <dbReference type="NCBI Taxonomy" id="147558"/>
    <lineage>
        <taxon>Eukaryota</taxon>
        <taxon>Fungi</taxon>
        <taxon>Dikarya</taxon>
        <taxon>Ascomycota</taxon>
        <taxon>Pezizomycotina</taxon>
        <taxon>Dothideomycetes</taxon>
        <taxon>Pleosporomycetidae</taxon>
        <taxon>Pleosporales</taxon>
        <taxon>Massarineae</taxon>
        <taxon>Massarinaceae</taxon>
        <taxon>Byssothecium</taxon>
    </lineage>
</organism>
<evidence type="ECO:0008006" key="3">
    <source>
        <dbReference type="Google" id="ProtNLM"/>
    </source>
</evidence>
<dbReference type="OrthoDB" id="1577640at2759"/>
<reference evidence="1" key="1">
    <citation type="journal article" date="2020" name="Stud. Mycol.">
        <title>101 Dothideomycetes genomes: a test case for predicting lifestyles and emergence of pathogens.</title>
        <authorList>
            <person name="Haridas S."/>
            <person name="Albert R."/>
            <person name="Binder M."/>
            <person name="Bloem J."/>
            <person name="Labutti K."/>
            <person name="Salamov A."/>
            <person name="Andreopoulos B."/>
            <person name="Baker S."/>
            <person name="Barry K."/>
            <person name="Bills G."/>
            <person name="Bluhm B."/>
            <person name="Cannon C."/>
            <person name="Castanera R."/>
            <person name="Culley D."/>
            <person name="Daum C."/>
            <person name="Ezra D."/>
            <person name="Gonzalez J."/>
            <person name="Henrissat B."/>
            <person name="Kuo A."/>
            <person name="Liang C."/>
            <person name="Lipzen A."/>
            <person name="Lutzoni F."/>
            <person name="Magnuson J."/>
            <person name="Mondo S."/>
            <person name="Nolan M."/>
            <person name="Ohm R."/>
            <person name="Pangilinan J."/>
            <person name="Park H.-J."/>
            <person name="Ramirez L."/>
            <person name="Alfaro M."/>
            <person name="Sun H."/>
            <person name="Tritt A."/>
            <person name="Yoshinaga Y."/>
            <person name="Zwiers L.-H."/>
            <person name="Turgeon B."/>
            <person name="Goodwin S."/>
            <person name="Spatafora J."/>
            <person name="Crous P."/>
            <person name="Grigoriev I."/>
        </authorList>
    </citation>
    <scope>NUCLEOTIDE SEQUENCE</scope>
    <source>
        <strain evidence="1">CBS 675.92</strain>
    </source>
</reference>
<proteinExistence type="predicted"/>
<dbReference type="InterPro" id="IPR036770">
    <property type="entry name" value="Ankyrin_rpt-contain_sf"/>
</dbReference>